<keyword evidence="3" id="KW-1185">Reference proteome</keyword>
<evidence type="ECO:0000313" key="2">
    <source>
        <dbReference type="EMBL" id="KAA8543568.1"/>
    </source>
</evidence>
<accession>A0A5J5BLL9</accession>
<dbReference type="OrthoDB" id="2015968at2759"/>
<sequence length="347" mass="38173">MCASYEVGGGFPEQELDVQDRSTRRKEQGNPKWDTSEYEALLKGGEQVISVLDEMVKLLEDMNIDEASEQVAVELAAQGVIGKRVDQMESGFMMALDCMIQLAEKDQDDKRKSLLEVIKETVLSHLTKKCPPHVQVIGLLCRTPQRESRHELLRRVAAGGGVFQSENGTKIQLPGANLNDIANQADDLLETMESRPVVPDRKLLARLVLIREEARNMMGGGILDERNDRGLNTLPESEVNFLTKLVALRPGKTVQEMIKNVMQGKDEGADNSSSDEESTSGGRISSGIAGRASVTGRRPLPVRPGMFLETVSKVLGGIYAGNISGITAQHLEWVHQKTLQVLQEIAF</sequence>
<dbReference type="PANTHER" id="PTHR37262:SF1">
    <property type="entry name" value="PROTEIN PEP-RELATED DEVELOPMENT ARRESTED 1, CHLOROPLASTIC"/>
    <property type="match status" value="1"/>
</dbReference>
<feature type="region of interest" description="Disordered" evidence="1">
    <location>
        <begin position="1"/>
        <end position="33"/>
    </location>
</feature>
<dbReference type="PANTHER" id="PTHR37262">
    <property type="entry name" value="PROTEIN PEP-RELATED DEVELOPMENT ARRESTED 1, CHLOROPLASTIC"/>
    <property type="match status" value="1"/>
</dbReference>
<protein>
    <submittedName>
        <fullName evidence="2">Uncharacterized protein</fullName>
    </submittedName>
</protein>
<reference evidence="2 3" key="1">
    <citation type="submission" date="2019-09" db="EMBL/GenBank/DDBJ databases">
        <title>A chromosome-level genome assembly of the Chinese tupelo Nyssa sinensis.</title>
        <authorList>
            <person name="Yang X."/>
            <person name="Kang M."/>
            <person name="Yang Y."/>
            <person name="Xiong H."/>
            <person name="Wang M."/>
            <person name="Zhang Z."/>
            <person name="Wang Z."/>
            <person name="Wu H."/>
            <person name="Ma T."/>
            <person name="Liu J."/>
            <person name="Xi Z."/>
        </authorList>
    </citation>
    <scope>NUCLEOTIDE SEQUENCE [LARGE SCALE GENOMIC DNA]</scope>
    <source>
        <strain evidence="2">J267</strain>
        <tissue evidence="2">Leaf</tissue>
    </source>
</reference>
<dbReference type="InterPro" id="IPR038961">
    <property type="entry name" value="PRDA1"/>
</dbReference>
<organism evidence="2 3">
    <name type="scientific">Nyssa sinensis</name>
    <dbReference type="NCBI Taxonomy" id="561372"/>
    <lineage>
        <taxon>Eukaryota</taxon>
        <taxon>Viridiplantae</taxon>
        <taxon>Streptophyta</taxon>
        <taxon>Embryophyta</taxon>
        <taxon>Tracheophyta</taxon>
        <taxon>Spermatophyta</taxon>
        <taxon>Magnoliopsida</taxon>
        <taxon>eudicotyledons</taxon>
        <taxon>Gunneridae</taxon>
        <taxon>Pentapetalae</taxon>
        <taxon>asterids</taxon>
        <taxon>Cornales</taxon>
        <taxon>Nyssaceae</taxon>
        <taxon>Nyssa</taxon>
    </lineage>
</organism>
<evidence type="ECO:0000256" key="1">
    <source>
        <dbReference type="SAM" id="MobiDB-lite"/>
    </source>
</evidence>
<proteinExistence type="predicted"/>
<dbReference type="GO" id="GO:0042644">
    <property type="term" value="C:chloroplast nucleoid"/>
    <property type="evidence" value="ECO:0007669"/>
    <property type="project" value="InterPro"/>
</dbReference>
<feature type="compositionally biased region" description="Basic and acidic residues" evidence="1">
    <location>
        <begin position="18"/>
        <end position="29"/>
    </location>
</feature>
<dbReference type="EMBL" id="CM018034">
    <property type="protein sequence ID" value="KAA8543568.1"/>
    <property type="molecule type" value="Genomic_DNA"/>
</dbReference>
<evidence type="ECO:0000313" key="3">
    <source>
        <dbReference type="Proteomes" id="UP000325577"/>
    </source>
</evidence>
<gene>
    <name evidence="2" type="ORF">F0562_021686</name>
</gene>
<dbReference type="GO" id="GO:0006355">
    <property type="term" value="P:regulation of DNA-templated transcription"/>
    <property type="evidence" value="ECO:0007669"/>
    <property type="project" value="InterPro"/>
</dbReference>
<feature type="compositionally biased region" description="Low complexity" evidence="1">
    <location>
        <begin position="280"/>
        <end position="293"/>
    </location>
</feature>
<dbReference type="Proteomes" id="UP000325577">
    <property type="component" value="Linkage Group LG11"/>
</dbReference>
<feature type="region of interest" description="Disordered" evidence="1">
    <location>
        <begin position="263"/>
        <end position="299"/>
    </location>
</feature>
<name>A0A5J5BLL9_9ASTE</name>
<dbReference type="AlphaFoldDB" id="A0A5J5BLL9"/>